<proteinExistence type="predicted"/>
<sequence>MSNEKGEIRFRDVKEGNSLEILLPAGLTSKELSKITLGDLIGKFRPSGCGACLSGQHLIIRERFERVLPVDITAGKVHM</sequence>
<dbReference type="AlphaFoldDB" id="A0A6L9L6N8"/>
<organism evidence="1 2">
    <name type="scientific">Spirosoma terrae</name>
    <dbReference type="NCBI Taxonomy" id="1968276"/>
    <lineage>
        <taxon>Bacteria</taxon>
        <taxon>Pseudomonadati</taxon>
        <taxon>Bacteroidota</taxon>
        <taxon>Cytophagia</taxon>
        <taxon>Cytophagales</taxon>
        <taxon>Cytophagaceae</taxon>
        <taxon>Spirosoma</taxon>
    </lineage>
</organism>
<evidence type="ECO:0000313" key="2">
    <source>
        <dbReference type="Proteomes" id="UP000474175"/>
    </source>
</evidence>
<comment type="caution">
    <text evidence="1">The sequence shown here is derived from an EMBL/GenBank/DDBJ whole genome shotgun (WGS) entry which is preliminary data.</text>
</comment>
<reference evidence="1 2" key="1">
    <citation type="submission" date="2020-02" db="EMBL/GenBank/DDBJ databases">
        <title>Draft genome sequence of two Spirosoma agri KCTC 52727 and Spirosoma terrae KCTC 52035.</title>
        <authorList>
            <person name="Rojas J."/>
            <person name="Ambika Manirajan B."/>
            <person name="Suarez C."/>
            <person name="Ratering S."/>
            <person name="Schnell S."/>
        </authorList>
    </citation>
    <scope>NUCLEOTIDE SEQUENCE [LARGE SCALE GENOMIC DNA]</scope>
    <source>
        <strain evidence="1 2">KCTC 52035</strain>
    </source>
</reference>
<keyword evidence="2" id="KW-1185">Reference proteome</keyword>
<evidence type="ECO:0000313" key="1">
    <source>
        <dbReference type="EMBL" id="NDU95147.1"/>
    </source>
</evidence>
<name>A0A6L9L6N8_9BACT</name>
<dbReference type="Proteomes" id="UP000474175">
    <property type="component" value="Unassembled WGS sequence"/>
</dbReference>
<dbReference type="EMBL" id="JAAFZH010000003">
    <property type="protein sequence ID" value="NDU95147.1"/>
    <property type="molecule type" value="Genomic_DNA"/>
</dbReference>
<gene>
    <name evidence="1" type="ORF">GK108_09705</name>
</gene>
<dbReference type="RefSeq" id="WP_163946536.1">
    <property type="nucleotide sequence ID" value="NZ_JAAFZH010000003.1"/>
</dbReference>
<protein>
    <submittedName>
        <fullName evidence="1">Uncharacterized protein</fullName>
    </submittedName>
</protein>
<accession>A0A6L9L6N8</accession>